<gene>
    <name evidence="3" type="ORF">CQA54_03700</name>
</gene>
<evidence type="ECO:0000256" key="1">
    <source>
        <dbReference type="ARBA" id="ARBA00022679"/>
    </source>
</evidence>
<dbReference type="InterPro" id="IPR051091">
    <property type="entry name" value="O-Glucosyltr/Glycosyltrsf_90"/>
</dbReference>
<reference evidence="3 4" key="1">
    <citation type="submission" date="2018-04" db="EMBL/GenBank/DDBJ databases">
        <title>Novel Campyloabacter and Helicobacter Species and Strains.</title>
        <authorList>
            <person name="Mannion A.J."/>
            <person name="Shen Z."/>
            <person name="Fox J.G."/>
        </authorList>
    </citation>
    <scope>NUCLEOTIDE SEQUENCE [LARGE SCALE GENOMIC DNA]</scope>
    <source>
        <strain evidence="3 4">MIT 12-6600</strain>
    </source>
</reference>
<feature type="domain" description="Glycosyl transferase CAP10" evidence="2">
    <location>
        <begin position="161"/>
        <end position="306"/>
    </location>
</feature>
<keyword evidence="4" id="KW-1185">Reference proteome</keyword>
<dbReference type="RefSeq" id="WP_115570827.1">
    <property type="nucleotide sequence ID" value="NZ_NXLT01000002.1"/>
</dbReference>
<evidence type="ECO:0000259" key="2">
    <source>
        <dbReference type="Pfam" id="PF05686"/>
    </source>
</evidence>
<dbReference type="EMBL" id="NXLT01000002">
    <property type="protein sequence ID" value="RDU68027.1"/>
    <property type="molecule type" value="Genomic_DNA"/>
</dbReference>
<dbReference type="GO" id="GO:0016740">
    <property type="term" value="F:transferase activity"/>
    <property type="evidence" value="ECO:0007669"/>
    <property type="project" value="UniProtKB-KW"/>
</dbReference>
<dbReference type="Pfam" id="PF05686">
    <property type="entry name" value="Glyco_transf_90"/>
    <property type="match status" value="1"/>
</dbReference>
<organism evidence="3 4">
    <name type="scientific">Helicobacter equorum</name>
    <dbReference type="NCBI Taxonomy" id="361872"/>
    <lineage>
        <taxon>Bacteria</taxon>
        <taxon>Pseudomonadati</taxon>
        <taxon>Campylobacterota</taxon>
        <taxon>Epsilonproteobacteria</taxon>
        <taxon>Campylobacterales</taxon>
        <taxon>Helicobacteraceae</taxon>
        <taxon>Helicobacter</taxon>
    </lineage>
</organism>
<sequence length="342" mass="40270">MASQFVYNLSSLVKILTPSVLTRARTESKITKFLASLDSKEYEGFASRLRLYHRVCAPFSIAPLSDTAPSTYERLGTYPPHYGSIKESYKWRRFSTYHYDMRSYARYFDENLKVYYGFGDVNYYFTQPSITKSRPISESNQNSIVLKLEQNRHFTFIKDSYTFSEKQDRIFFRGACYQEHRSRFLEQFFDAPFCDIGHTGSKSVHTQYLKPKVSIAKHLPYKFLLSLEGNDVASNLKWVLSSNSLCMMPRPKYETWFMESTLVPNVHYCEIAEDYSDVEEKFRFFCANPKVAQEIIHNAHRFCEQFYDTNAEEALNILVLRKYFYLSGQIDITKQERDFFGL</sequence>
<proteinExistence type="predicted"/>
<dbReference type="InterPro" id="IPR006598">
    <property type="entry name" value="CAP10"/>
</dbReference>
<dbReference type="PANTHER" id="PTHR12203">
    <property type="entry name" value="KDEL LYS-ASP-GLU-LEU CONTAINING - RELATED"/>
    <property type="match status" value="1"/>
</dbReference>
<comment type="caution">
    <text evidence="3">The sequence shown here is derived from an EMBL/GenBank/DDBJ whole genome shotgun (WGS) entry which is preliminary data.</text>
</comment>
<dbReference type="OrthoDB" id="767964at2"/>
<accession>A0A3D8IRW6</accession>
<dbReference type="Proteomes" id="UP000256514">
    <property type="component" value="Unassembled WGS sequence"/>
</dbReference>
<dbReference type="PANTHER" id="PTHR12203:SF35">
    <property type="entry name" value="PROTEIN O-GLUCOSYLTRANSFERASE 1"/>
    <property type="match status" value="1"/>
</dbReference>
<protein>
    <submittedName>
        <fullName evidence="3">Lipopolysaccharide core biosynthesis protein LpsA</fullName>
    </submittedName>
</protein>
<dbReference type="AlphaFoldDB" id="A0A3D8IRW6"/>
<keyword evidence="1" id="KW-0808">Transferase</keyword>
<evidence type="ECO:0000313" key="4">
    <source>
        <dbReference type="Proteomes" id="UP000256514"/>
    </source>
</evidence>
<name>A0A3D8IRW6_9HELI</name>
<evidence type="ECO:0000313" key="3">
    <source>
        <dbReference type="EMBL" id="RDU68027.1"/>
    </source>
</evidence>